<dbReference type="PANTHER" id="PTHR28136">
    <property type="entry name" value="NUCLEUS EXPORT PROTEIN BRR6"/>
    <property type="match status" value="1"/>
</dbReference>
<feature type="transmembrane region" description="Helical" evidence="2">
    <location>
        <begin position="313"/>
        <end position="335"/>
    </location>
</feature>
<feature type="compositionally biased region" description="Basic and acidic residues" evidence="1">
    <location>
        <begin position="1"/>
        <end position="11"/>
    </location>
</feature>
<dbReference type="InterPro" id="IPR018767">
    <property type="entry name" value="Brl1/Brr6_dom"/>
</dbReference>
<keyword evidence="2" id="KW-0812">Transmembrane</keyword>
<dbReference type="GO" id="GO:0055088">
    <property type="term" value="P:lipid homeostasis"/>
    <property type="evidence" value="ECO:0007669"/>
    <property type="project" value="InterPro"/>
</dbReference>
<protein>
    <submittedName>
        <fullName evidence="4">Nucleus export protein BRL1</fullName>
    </submittedName>
</protein>
<feature type="compositionally biased region" description="Acidic residues" evidence="1">
    <location>
        <begin position="159"/>
        <end position="174"/>
    </location>
</feature>
<evidence type="ECO:0000256" key="2">
    <source>
        <dbReference type="SAM" id="Phobius"/>
    </source>
</evidence>
<dbReference type="OMA" id="HPHIPRI"/>
<feature type="compositionally biased region" description="Polar residues" evidence="1">
    <location>
        <begin position="21"/>
        <end position="37"/>
    </location>
</feature>
<comment type="caution">
    <text evidence="4">The sequence shown here is derived from an EMBL/GenBank/DDBJ whole genome shotgun (WGS) entry which is preliminary data.</text>
</comment>
<evidence type="ECO:0000256" key="1">
    <source>
        <dbReference type="SAM" id="MobiDB-lite"/>
    </source>
</evidence>
<feature type="compositionally biased region" description="Basic and acidic residues" evidence="1">
    <location>
        <begin position="107"/>
        <end position="129"/>
    </location>
</feature>
<feature type="region of interest" description="Disordered" evidence="1">
    <location>
        <begin position="81"/>
        <end position="131"/>
    </location>
</feature>
<reference evidence="4 5" key="1">
    <citation type="submission" date="2016-10" db="EMBL/GenBank/DDBJ databases">
        <title>Genome sequence of the basidiomycete white-rot fungus Trametes pubescens.</title>
        <authorList>
            <person name="Makela M.R."/>
            <person name="Granchi Z."/>
            <person name="Peng M."/>
            <person name="De Vries R.P."/>
            <person name="Grigoriev I."/>
            <person name="Riley R."/>
            <person name="Hilden K."/>
        </authorList>
    </citation>
    <scope>NUCLEOTIDE SEQUENCE [LARGE SCALE GENOMIC DNA]</scope>
    <source>
        <strain evidence="4 5">FBCC735</strain>
    </source>
</reference>
<keyword evidence="2" id="KW-1133">Transmembrane helix</keyword>
<feature type="transmembrane region" description="Helical" evidence="2">
    <location>
        <begin position="210"/>
        <end position="229"/>
    </location>
</feature>
<gene>
    <name evidence="4" type="ORF">TRAPUB_8909</name>
</gene>
<dbReference type="OrthoDB" id="5961at2759"/>
<name>A0A1M2W3W7_TRAPU</name>
<dbReference type="GO" id="GO:0006998">
    <property type="term" value="P:nuclear envelope organization"/>
    <property type="evidence" value="ECO:0007669"/>
    <property type="project" value="InterPro"/>
</dbReference>
<feature type="compositionally biased region" description="Basic and acidic residues" evidence="1">
    <location>
        <begin position="380"/>
        <end position="405"/>
    </location>
</feature>
<feature type="region of interest" description="Disordered" evidence="1">
    <location>
        <begin position="144"/>
        <end position="178"/>
    </location>
</feature>
<dbReference type="Pfam" id="PF10104">
    <property type="entry name" value="Brr6_like_C_C"/>
    <property type="match status" value="1"/>
</dbReference>
<organism evidence="4 5">
    <name type="scientific">Trametes pubescens</name>
    <name type="common">White-rot fungus</name>
    <dbReference type="NCBI Taxonomy" id="154538"/>
    <lineage>
        <taxon>Eukaryota</taxon>
        <taxon>Fungi</taxon>
        <taxon>Dikarya</taxon>
        <taxon>Basidiomycota</taxon>
        <taxon>Agaricomycotina</taxon>
        <taxon>Agaricomycetes</taxon>
        <taxon>Polyporales</taxon>
        <taxon>Polyporaceae</taxon>
        <taxon>Trametes</taxon>
    </lineage>
</organism>
<dbReference type="PANTHER" id="PTHR28136:SF1">
    <property type="entry name" value="NUCLEUS EXPORT PROTEIN BRL1"/>
    <property type="match status" value="1"/>
</dbReference>
<keyword evidence="5" id="KW-1185">Reference proteome</keyword>
<dbReference type="SMART" id="SM01042">
    <property type="entry name" value="Brr6_like_C_C"/>
    <property type="match status" value="1"/>
</dbReference>
<evidence type="ECO:0000313" key="5">
    <source>
        <dbReference type="Proteomes" id="UP000184267"/>
    </source>
</evidence>
<dbReference type="GO" id="GO:0031965">
    <property type="term" value="C:nuclear membrane"/>
    <property type="evidence" value="ECO:0007669"/>
    <property type="project" value="InterPro"/>
</dbReference>
<keyword evidence="2" id="KW-0472">Membrane</keyword>
<feature type="compositionally biased region" description="Basic residues" evidence="1">
    <location>
        <begin position="144"/>
        <end position="156"/>
    </location>
</feature>
<evidence type="ECO:0000313" key="4">
    <source>
        <dbReference type="EMBL" id="OJT14539.1"/>
    </source>
</evidence>
<feature type="domain" description="Brl1/Brr6" evidence="3">
    <location>
        <begin position="204"/>
        <end position="336"/>
    </location>
</feature>
<dbReference type="Proteomes" id="UP000184267">
    <property type="component" value="Unassembled WGS sequence"/>
</dbReference>
<feature type="region of interest" description="Disordered" evidence="1">
    <location>
        <begin position="1"/>
        <end position="55"/>
    </location>
</feature>
<feature type="region of interest" description="Disordered" evidence="1">
    <location>
        <begin position="378"/>
        <end position="405"/>
    </location>
</feature>
<evidence type="ECO:0000259" key="3">
    <source>
        <dbReference type="SMART" id="SM01042"/>
    </source>
</evidence>
<dbReference type="AlphaFoldDB" id="A0A1M2W3W7"/>
<proteinExistence type="predicted"/>
<sequence>MTHRLRADRSTETPMDFEFTSRPSSNTKPVWATSGQDPHTPKKRTITDVNPSTPVFSGTPGTPSWPTFGQHNNVPFLFKEPVPQTPHTPAWAPPTNFSPQKAFPQPELKDVDMSEPASPEKENGGDGERSLAVGALRRVFKKRNARDRSQLGRRRARVEDDESAGEDSGEEDDGYGAVTRKTSNHYTLNLAGPAAPQSDMPYRLLGYVQVLFNASLAAIFIYLVLQFIFTVQHDVEHRVAEYSMDAVQEIAQCAMLYKTNLCVQNAVPAMAHQCATWETCMHRDPSKIGRARISVEVLGEVLNSFVEPISWKALIFTIVSLAFFTIFVNSLLMLFRSRTNPATHLAPTHVPPHLIAPAVPYPAPHGYLPPAHEWGGKGWRHGDDGSDELAPRRRRLDDGQAAKIK</sequence>
<dbReference type="InterPro" id="IPR040202">
    <property type="entry name" value="Brl1/Brr6"/>
</dbReference>
<dbReference type="EMBL" id="MNAD01000279">
    <property type="protein sequence ID" value="OJT14539.1"/>
    <property type="molecule type" value="Genomic_DNA"/>
</dbReference>
<accession>A0A1M2W3W7</accession>